<protein>
    <submittedName>
        <fullName evidence="1">Uncharacterized protein</fullName>
    </submittedName>
</protein>
<sequence>MKTAQTPTNASLYSWDVRCPDAWRAGPGGISADRRRAVAALAEALAAERGGASGAVWAVRLKPGRPPEYCYDGLIAEGFRDPASGAVTVEAPSPARSYA</sequence>
<dbReference type="RefSeq" id="WP_148757856.1">
    <property type="nucleotide sequence ID" value="NZ_VSRQ01000001.1"/>
</dbReference>
<dbReference type="Proteomes" id="UP000323505">
    <property type="component" value="Unassembled WGS sequence"/>
</dbReference>
<evidence type="ECO:0000313" key="2">
    <source>
        <dbReference type="Proteomes" id="UP000323505"/>
    </source>
</evidence>
<dbReference type="AlphaFoldDB" id="A0A5D3FY67"/>
<proteinExistence type="predicted"/>
<keyword evidence="2" id="KW-1185">Reference proteome</keyword>
<comment type="caution">
    <text evidence="1">The sequence shown here is derived from an EMBL/GenBank/DDBJ whole genome shotgun (WGS) entry which is preliminary data.</text>
</comment>
<accession>A0A5D3FY67</accession>
<reference evidence="1 2" key="1">
    <citation type="submission" date="2019-08" db="EMBL/GenBank/DDBJ databases">
        <title>Actinomadura sp. nov. CYP1-5 isolated from mountain soil.</title>
        <authorList>
            <person name="Songsumanus A."/>
            <person name="Kuncharoen N."/>
            <person name="Kudo T."/>
            <person name="Yuki M."/>
            <person name="Igarashi Y."/>
            <person name="Tanasupawat S."/>
        </authorList>
    </citation>
    <scope>NUCLEOTIDE SEQUENCE [LARGE SCALE GENOMIC DNA]</scope>
    <source>
        <strain evidence="1 2">CYP1-5</strain>
    </source>
</reference>
<organism evidence="1 2">
    <name type="scientific">Actinomadura decatromicini</name>
    <dbReference type="NCBI Taxonomy" id="2604572"/>
    <lineage>
        <taxon>Bacteria</taxon>
        <taxon>Bacillati</taxon>
        <taxon>Actinomycetota</taxon>
        <taxon>Actinomycetes</taxon>
        <taxon>Streptosporangiales</taxon>
        <taxon>Thermomonosporaceae</taxon>
        <taxon>Actinomadura</taxon>
    </lineage>
</organism>
<name>A0A5D3FY67_9ACTN</name>
<dbReference type="EMBL" id="VSRQ01000001">
    <property type="protein sequence ID" value="TYK53271.1"/>
    <property type="molecule type" value="Genomic_DNA"/>
</dbReference>
<gene>
    <name evidence="1" type="ORF">FXF68_06035</name>
</gene>
<evidence type="ECO:0000313" key="1">
    <source>
        <dbReference type="EMBL" id="TYK53271.1"/>
    </source>
</evidence>